<evidence type="ECO:0000313" key="2">
    <source>
        <dbReference type="Proteomes" id="UP000094313"/>
    </source>
</evidence>
<dbReference type="Gene3D" id="1.10.150.240">
    <property type="entry name" value="Putative phosphatase, domain 2"/>
    <property type="match status" value="1"/>
</dbReference>
<dbReference type="AlphaFoldDB" id="A0A1D7QKU5"/>
<dbReference type="PANTHER" id="PTHR43611:SF3">
    <property type="entry name" value="FLAVIN MONONUCLEOTIDE HYDROLASE 1, CHLOROPLATIC"/>
    <property type="match status" value="1"/>
</dbReference>
<dbReference type="SUPFAM" id="SSF56784">
    <property type="entry name" value="HAD-like"/>
    <property type="match status" value="1"/>
</dbReference>
<dbReference type="Pfam" id="PF00702">
    <property type="entry name" value="Hydrolase"/>
    <property type="match status" value="1"/>
</dbReference>
<proteinExistence type="predicted"/>
<gene>
    <name evidence="1" type="ORF">BFS30_20125</name>
</gene>
<keyword evidence="1" id="KW-0378">Hydrolase</keyword>
<dbReference type="OrthoDB" id="9797415at2"/>
<dbReference type="NCBIfam" id="TIGR01509">
    <property type="entry name" value="HAD-SF-IA-v3"/>
    <property type="match status" value="1"/>
</dbReference>
<name>A0A1D7QKU5_9SPHI</name>
<dbReference type="CDD" id="cd02603">
    <property type="entry name" value="HAD_sEH-N_like"/>
    <property type="match status" value="1"/>
</dbReference>
<dbReference type="PANTHER" id="PTHR43611">
    <property type="entry name" value="ALPHA-D-GLUCOSE 1-PHOSPHATE PHOSPHATASE"/>
    <property type="match status" value="1"/>
</dbReference>
<organism evidence="1 2">
    <name type="scientific">Pedobacter steynii</name>
    <dbReference type="NCBI Taxonomy" id="430522"/>
    <lineage>
        <taxon>Bacteria</taxon>
        <taxon>Pseudomonadati</taxon>
        <taxon>Bacteroidota</taxon>
        <taxon>Sphingobacteriia</taxon>
        <taxon>Sphingobacteriales</taxon>
        <taxon>Sphingobacteriaceae</taxon>
        <taxon>Pedobacter</taxon>
    </lineage>
</organism>
<dbReference type="InterPro" id="IPR023214">
    <property type="entry name" value="HAD_sf"/>
</dbReference>
<dbReference type="Proteomes" id="UP000094313">
    <property type="component" value="Chromosome"/>
</dbReference>
<dbReference type="GO" id="GO:0016787">
    <property type="term" value="F:hydrolase activity"/>
    <property type="evidence" value="ECO:0007669"/>
    <property type="project" value="UniProtKB-KW"/>
</dbReference>
<dbReference type="InterPro" id="IPR036412">
    <property type="entry name" value="HAD-like_sf"/>
</dbReference>
<dbReference type="Gene3D" id="3.40.50.1000">
    <property type="entry name" value="HAD superfamily/HAD-like"/>
    <property type="match status" value="1"/>
</dbReference>
<dbReference type="KEGG" id="psty:BFS30_20125"/>
<dbReference type="SFLD" id="SFLDG01129">
    <property type="entry name" value="C1.5:_HAD__Beta-PGM__Phosphata"/>
    <property type="match status" value="1"/>
</dbReference>
<reference evidence="1 2" key="1">
    <citation type="submission" date="2016-08" db="EMBL/GenBank/DDBJ databases">
        <authorList>
            <person name="Seilhamer J.J."/>
        </authorList>
    </citation>
    <scope>NUCLEOTIDE SEQUENCE [LARGE SCALE GENOMIC DNA]</scope>
    <source>
        <strain evidence="1 2">DX4</strain>
    </source>
</reference>
<protein>
    <submittedName>
        <fullName evidence="1">Hydrolase</fullName>
    </submittedName>
</protein>
<dbReference type="EMBL" id="CP017141">
    <property type="protein sequence ID" value="AOM79270.1"/>
    <property type="molecule type" value="Genomic_DNA"/>
</dbReference>
<sequence>MTTKALLLDIGGVLLTNGWDSASRRLAAEHFAIDFADMNDRHRIIFDAYESGKMTLDEYLNLLVFCQERDFSMQEFKDFMFGQSQAYPETIALIKQLKQQYGLQVIAVNNEGRELNEYRVSKFELKSFFDIFSSSCFVHTRKPDKDFYTIALDLAQVKADEVIYLDDRLVFIQAAQQLGITGIHHTTTENTRLAFAEYGLKV</sequence>
<accession>A0A1D7QKU5</accession>
<keyword evidence="2" id="KW-1185">Reference proteome</keyword>
<dbReference type="InterPro" id="IPR006439">
    <property type="entry name" value="HAD-SF_hydro_IA"/>
</dbReference>
<dbReference type="SFLD" id="SFLDS00003">
    <property type="entry name" value="Haloacid_Dehalogenase"/>
    <property type="match status" value="1"/>
</dbReference>
<dbReference type="InterPro" id="IPR023198">
    <property type="entry name" value="PGP-like_dom2"/>
</dbReference>
<evidence type="ECO:0000313" key="1">
    <source>
        <dbReference type="EMBL" id="AOM79270.1"/>
    </source>
</evidence>